<sequence length="545" mass="60634">MDVSNGFGNRMDKDVSQICVEVLHTSGSSPQELGDSFRNNNLPYPSFLLWAFYLFSLLEAAVLDLVADDSGGMQKQKSRFHWDKRSKKYIKLNNGDHVTASGKIKTEGGAKVTANKTGIYKREEVQIHCLSILGIQPGALLNKNSKTKTKTLFDSSKILIFSEMGLWDSLLNWLCRYTPSMSSTQLFPEMQRNQYLENDRVCLDGHRDSFHCSNFWDVDWLSSSGNSCEEETYERSMLISSPITGTSSGNVVTGLKMESSASASTSGSSMKVSNILNLSSGTVMTWYTCEEEHWIFNQAVEVFSDGSEQAGDLMDSFEHDGNGATEALPPPPPVPPNIVPLQAEPDHAPEPVKKKVMRVPMTRRGQGSKGQKVPLLTNHFKVNVTNVDGHFFHYSVSVSYEDGRPVDGKGVGRKVIDRVHETYDTELAGKDFAYDGEKSLFTVGPLPRNKLEFTVVLEDISSNRNNGNRSPGSPNENDRKRQRRPYQSKTFKVEISFAAKIPMQAIANALRGQESENSQEGLRVLDIILRQHAAKQGCLLVRQSV</sequence>
<dbReference type="PANTHER" id="PTHR22891">
    <property type="entry name" value="EUKARYOTIC TRANSLATION INITIATION FACTOR 2C"/>
    <property type="match status" value="1"/>
</dbReference>
<protein>
    <recommendedName>
        <fullName evidence="2">DBP10 C-terminal domain-containing protein</fullName>
    </recommendedName>
</protein>
<evidence type="ECO:0000256" key="1">
    <source>
        <dbReference type="SAM" id="MobiDB-lite"/>
    </source>
</evidence>
<dbReference type="GO" id="GO:0005634">
    <property type="term" value="C:nucleus"/>
    <property type="evidence" value="ECO:0007669"/>
    <property type="project" value="InterPro"/>
</dbReference>
<comment type="caution">
    <text evidence="3">The sequence shown here is derived from an EMBL/GenBank/DDBJ whole genome shotgun (WGS) entry which is preliminary data.</text>
</comment>
<accession>A0A4S4F141</accession>
<feature type="region of interest" description="Disordered" evidence="1">
    <location>
        <begin position="462"/>
        <end position="486"/>
    </location>
</feature>
<evidence type="ECO:0000259" key="2">
    <source>
        <dbReference type="SMART" id="SM01123"/>
    </source>
</evidence>
<feature type="domain" description="DBP10 C-terminal" evidence="2">
    <location>
        <begin position="64"/>
        <end position="124"/>
    </location>
</feature>
<organism evidence="3 4">
    <name type="scientific">Camellia sinensis var. sinensis</name>
    <name type="common">China tea</name>
    <dbReference type="NCBI Taxonomy" id="542762"/>
    <lineage>
        <taxon>Eukaryota</taxon>
        <taxon>Viridiplantae</taxon>
        <taxon>Streptophyta</taxon>
        <taxon>Embryophyta</taxon>
        <taxon>Tracheophyta</taxon>
        <taxon>Spermatophyta</taxon>
        <taxon>Magnoliopsida</taxon>
        <taxon>eudicotyledons</taxon>
        <taxon>Gunneridae</taxon>
        <taxon>Pentapetalae</taxon>
        <taxon>asterids</taxon>
        <taxon>Ericales</taxon>
        <taxon>Theaceae</taxon>
        <taxon>Camellia</taxon>
    </lineage>
</organism>
<dbReference type="InterPro" id="IPR012541">
    <property type="entry name" value="DBP10_C"/>
</dbReference>
<dbReference type="Pfam" id="PF08147">
    <property type="entry name" value="DBP10CT"/>
    <property type="match status" value="1"/>
</dbReference>
<dbReference type="GO" id="GO:0003723">
    <property type="term" value="F:RNA binding"/>
    <property type="evidence" value="ECO:0007669"/>
    <property type="project" value="InterPro"/>
</dbReference>
<reference evidence="3 4" key="1">
    <citation type="journal article" date="2018" name="Proc. Natl. Acad. Sci. U.S.A.">
        <title>Draft genome sequence of Camellia sinensis var. sinensis provides insights into the evolution of the tea genome and tea quality.</title>
        <authorList>
            <person name="Wei C."/>
            <person name="Yang H."/>
            <person name="Wang S."/>
            <person name="Zhao J."/>
            <person name="Liu C."/>
            <person name="Gao L."/>
            <person name="Xia E."/>
            <person name="Lu Y."/>
            <person name="Tai Y."/>
            <person name="She G."/>
            <person name="Sun J."/>
            <person name="Cao H."/>
            <person name="Tong W."/>
            <person name="Gao Q."/>
            <person name="Li Y."/>
            <person name="Deng W."/>
            <person name="Jiang X."/>
            <person name="Wang W."/>
            <person name="Chen Q."/>
            <person name="Zhang S."/>
            <person name="Li H."/>
            <person name="Wu J."/>
            <person name="Wang P."/>
            <person name="Li P."/>
            <person name="Shi C."/>
            <person name="Zheng F."/>
            <person name="Jian J."/>
            <person name="Huang B."/>
            <person name="Shan D."/>
            <person name="Shi M."/>
            <person name="Fang C."/>
            <person name="Yue Y."/>
            <person name="Li F."/>
            <person name="Li D."/>
            <person name="Wei S."/>
            <person name="Han B."/>
            <person name="Jiang C."/>
            <person name="Yin Y."/>
            <person name="Xia T."/>
            <person name="Zhang Z."/>
            <person name="Bennetzen J.L."/>
            <person name="Zhao S."/>
            <person name="Wan X."/>
        </authorList>
    </citation>
    <scope>NUCLEOTIDE SEQUENCE [LARGE SCALE GENOMIC DNA]</scope>
    <source>
        <strain evidence="4">cv. Shuchazao</strain>
        <tissue evidence="3">Leaf</tissue>
    </source>
</reference>
<dbReference type="SMART" id="SM01123">
    <property type="entry name" value="DBP10CT"/>
    <property type="match status" value="1"/>
</dbReference>
<keyword evidence="4" id="KW-1185">Reference proteome</keyword>
<dbReference type="EMBL" id="SDRB02000475">
    <property type="protein sequence ID" value="THG23149.1"/>
    <property type="molecule type" value="Genomic_DNA"/>
</dbReference>
<gene>
    <name evidence="3" type="ORF">TEA_000383</name>
</gene>
<proteinExistence type="predicted"/>
<dbReference type="GO" id="GO:0003724">
    <property type="term" value="F:RNA helicase activity"/>
    <property type="evidence" value="ECO:0007669"/>
    <property type="project" value="InterPro"/>
</dbReference>
<dbReference type="GO" id="GO:0005524">
    <property type="term" value="F:ATP binding"/>
    <property type="evidence" value="ECO:0007669"/>
    <property type="project" value="InterPro"/>
</dbReference>
<dbReference type="InterPro" id="IPR032474">
    <property type="entry name" value="Argonaute_N"/>
</dbReference>
<dbReference type="AlphaFoldDB" id="A0A4S4F141"/>
<evidence type="ECO:0000313" key="4">
    <source>
        <dbReference type="Proteomes" id="UP000306102"/>
    </source>
</evidence>
<dbReference type="STRING" id="542762.A0A4S4F141"/>
<evidence type="ECO:0000313" key="3">
    <source>
        <dbReference type="EMBL" id="THG23149.1"/>
    </source>
</evidence>
<dbReference type="Proteomes" id="UP000306102">
    <property type="component" value="Unassembled WGS sequence"/>
</dbReference>
<feature type="compositionally biased region" description="Low complexity" evidence="1">
    <location>
        <begin position="462"/>
        <end position="475"/>
    </location>
</feature>
<name>A0A4S4F141_CAMSN</name>
<dbReference type="Pfam" id="PF16486">
    <property type="entry name" value="ArgoN"/>
    <property type="match status" value="1"/>
</dbReference>